<evidence type="ECO:0000259" key="1">
    <source>
        <dbReference type="PROSITE" id="PS51154"/>
    </source>
</evidence>
<dbReference type="InterPro" id="IPR002589">
    <property type="entry name" value="Macro_dom"/>
</dbReference>
<reference evidence="2 3" key="1">
    <citation type="submission" date="2017-02" db="EMBL/GenBank/DDBJ databases">
        <title>Antibacterial composition, strain of bacteriophage Escherichia coli, used for obtaining thereof patent RU2518303.</title>
        <authorList>
            <person name="Dyatlov I.A."/>
            <person name="Aleshkin V.A."/>
            <person name="Aleshkin A.V."/>
            <person name="Afanas'Ev S.S."/>
            <person name="Svetoch E.A."/>
            <person name="Volozhantsev N.V."/>
            <person name="Vasyliev D.A."/>
            <person name="Zolotukhin S.N."/>
            <person name="Amerkhanova A.M."/>
            <person name="Kiseleva I.A."/>
            <person name="Verevkin V.V."/>
            <person name="Krasilnikova V.M."/>
            <person name="Myakinina V.P."/>
            <person name="Bannov V.A."/>
            <person name="Rubalskiy M.O."/>
        </authorList>
    </citation>
    <scope>NUCLEOTIDE SEQUENCE [LARGE SCALE GENOMIC DNA]</scope>
</reference>
<dbReference type="RefSeq" id="YP_009600344.1">
    <property type="nucleotide sequence ID" value="NC_041922.1"/>
</dbReference>
<dbReference type="GeneID" id="40076126"/>
<accession>A0A1W6DX43</accession>
<dbReference type="GO" id="GO:0140291">
    <property type="term" value="P:peptidyl-glutamate ADP-deribosylation"/>
    <property type="evidence" value="ECO:0007669"/>
    <property type="project" value="TreeGrafter"/>
</dbReference>
<dbReference type="PANTHER" id="PTHR12521:SF0">
    <property type="entry name" value="ADP-RIBOSE GLYCOHYDROLASE OARD1"/>
    <property type="match status" value="1"/>
</dbReference>
<organism evidence="2 3">
    <name type="scientific">Salmonella phage Si3</name>
    <dbReference type="NCBI Taxonomy" id="1965374"/>
    <lineage>
        <taxon>Viruses</taxon>
        <taxon>Duplodnaviria</taxon>
        <taxon>Heunggongvirae</taxon>
        <taxon>Uroviricota</taxon>
        <taxon>Caudoviricetes</taxon>
        <taxon>Andersonviridae</taxon>
        <taxon>Ounavirinae</taxon>
        <taxon>Felixounavirus</taxon>
        <taxon>Felixounavirus Si3</taxon>
    </lineage>
</organism>
<dbReference type="PROSITE" id="PS51154">
    <property type="entry name" value="MACRO"/>
    <property type="match status" value="1"/>
</dbReference>
<keyword evidence="3" id="KW-1185">Reference proteome</keyword>
<dbReference type="InterPro" id="IPR050892">
    <property type="entry name" value="ADP-ribose_metab_enzymes"/>
</dbReference>
<dbReference type="InterPro" id="IPR043472">
    <property type="entry name" value="Macro_dom-like"/>
</dbReference>
<dbReference type="EMBL" id="KY626162">
    <property type="protein sequence ID" value="ARK07342.1"/>
    <property type="molecule type" value="Genomic_DNA"/>
</dbReference>
<dbReference type="PANTHER" id="PTHR12521">
    <property type="entry name" value="PROTEIN C6ORF130"/>
    <property type="match status" value="1"/>
</dbReference>
<evidence type="ECO:0000313" key="3">
    <source>
        <dbReference type="Proteomes" id="UP000225384"/>
    </source>
</evidence>
<dbReference type="SUPFAM" id="SSF52949">
    <property type="entry name" value="Macro domain-like"/>
    <property type="match status" value="1"/>
</dbReference>
<dbReference type="Proteomes" id="UP000225384">
    <property type="component" value="Segment"/>
</dbReference>
<feature type="domain" description="Macro" evidence="1">
    <location>
        <begin position="1"/>
        <end position="172"/>
    </location>
</feature>
<dbReference type="Gene3D" id="3.40.220.10">
    <property type="entry name" value="Leucine Aminopeptidase, subunit E, domain 1"/>
    <property type="match status" value="1"/>
</dbReference>
<name>A0A1W6DX43_9CAUD</name>
<sequence>MGIVKVVKGNLLAAFKNTDIELIAHGCNCRNLMGAGIAQKIAKIFPKAEEADRKFHKKFGYSAHDIGYQMVGEVSHARTEYGYIFNLYTQLDVGKCASYRYLVESLEKLRKFCWLHNIRKIGLPMIGAGIGGLDAQAVKSLINSVMYNVDVYLYVYDETMASVVTPKYATSAPQFYDGVVLSDGKTNQVTLYQLVEGKVEVSYPLVSEMGMCNSEMFPVDPFGRYEGVFFDNYPAAYIYTTNQDEVHYLLYSKKFKFIS</sequence>
<dbReference type="SMART" id="SM00506">
    <property type="entry name" value="A1pp"/>
    <property type="match status" value="1"/>
</dbReference>
<evidence type="ECO:0000313" key="2">
    <source>
        <dbReference type="EMBL" id="ARK07342.1"/>
    </source>
</evidence>
<proteinExistence type="predicted"/>
<dbReference type="Pfam" id="PF01661">
    <property type="entry name" value="Macro"/>
    <property type="match status" value="1"/>
</dbReference>
<protein>
    <recommendedName>
        <fullName evidence="1">Macro domain-containing protein</fullName>
    </recommendedName>
</protein>
<dbReference type="KEGG" id="vg:40076126"/>